<feature type="compositionally biased region" description="Polar residues" evidence="5">
    <location>
        <begin position="212"/>
        <end position="236"/>
    </location>
</feature>
<dbReference type="CDD" id="cd00067">
    <property type="entry name" value="GAL4"/>
    <property type="match status" value="1"/>
</dbReference>
<dbReference type="PANTHER" id="PTHR47424:SF3">
    <property type="entry name" value="REGULATORY PROTEIN GAL4"/>
    <property type="match status" value="1"/>
</dbReference>
<evidence type="ECO:0000313" key="7">
    <source>
        <dbReference type="EMBL" id="KAF1816718.1"/>
    </source>
</evidence>
<feature type="region of interest" description="Disordered" evidence="5">
    <location>
        <begin position="73"/>
        <end position="140"/>
    </location>
</feature>
<evidence type="ECO:0000256" key="3">
    <source>
        <dbReference type="ARBA" id="ARBA00023163"/>
    </source>
</evidence>
<dbReference type="Pfam" id="PF00172">
    <property type="entry name" value="Zn_clus"/>
    <property type="match status" value="1"/>
</dbReference>
<sequence>MFRTFSLGSQNEFARFIYQSDDPAGSPQVAAPLHLACNCCRSKKLRCTGEKPQCHRCRTKGVDCVYALPRERRRKTKDESRYHRRKPHLRHVSTPSLPSALSQRKDSAQSKPGSSGSESKIQFPISNDVPNTPSGNYSDSSSIYEEPLFTDLDGPSDFSFPSGTFQNFTSIPQTTSLPGSYVGDMFFDPFTLGRYPLSNPAVNDGTVTPSIPNHQGTMPETPSSVSFGLDSSTPTPTAKPLSGGDLSMDTPASNTPYGMSSLSDITPAHLVSSEVIDVALAPPQHQPDCACIKDADQLLREVRNHDPQSSTQPADTTLTLLREAMNYSDRVLSCPTCSQTSASIMMMVQVSGNLVRFYEGLSIKLAKMELGISEGHEIAPAVGGASASDSTSSIPLRLGAYELESQQECFSIVRCLVSSQMEKMTETLSRMASLAQSQGWADPSNGLMTLKERLDLVARHFWRAPTSFVPGNMNINPG</sequence>
<evidence type="ECO:0000313" key="9">
    <source>
        <dbReference type="RefSeq" id="XP_033538349.1"/>
    </source>
</evidence>
<evidence type="ECO:0000259" key="6">
    <source>
        <dbReference type="PROSITE" id="PS50048"/>
    </source>
</evidence>
<gene>
    <name evidence="7 9" type="ORF">P152DRAFT_446334</name>
</gene>
<dbReference type="InterPro" id="IPR036864">
    <property type="entry name" value="Zn2-C6_fun-type_DNA-bd_sf"/>
</dbReference>
<feature type="compositionally biased region" description="Basic residues" evidence="5">
    <location>
        <begin position="82"/>
        <end position="91"/>
    </location>
</feature>
<evidence type="ECO:0000256" key="5">
    <source>
        <dbReference type="SAM" id="MobiDB-lite"/>
    </source>
</evidence>
<protein>
    <recommendedName>
        <fullName evidence="6">Zn(2)-C6 fungal-type domain-containing protein</fullName>
    </recommendedName>
</protein>
<dbReference type="GeneID" id="54418488"/>
<feature type="compositionally biased region" description="Polar residues" evidence="5">
    <location>
        <begin position="109"/>
        <end position="140"/>
    </location>
</feature>
<keyword evidence="8" id="KW-1185">Reference proteome</keyword>
<dbReference type="GO" id="GO:0000435">
    <property type="term" value="P:positive regulation of transcription from RNA polymerase II promoter by galactose"/>
    <property type="evidence" value="ECO:0007669"/>
    <property type="project" value="TreeGrafter"/>
</dbReference>
<keyword evidence="4" id="KW-0539">Nucleus</keyword>
<dbReference type="Proteomes" id="UP000504638">
    <property type="component" value="Unplaced"/>
</dbReference>
<dbReference type="EMBL" id="ML975150">
    <property type="protein sequence ID" value="KAF1816718.1"/>
    <property type="molecule type" value="Genomic_DNA"/>
</dbReference>
<dbReference type="PANTHER" id="PTHR47424">
    <property type="entry name" value="REGULATORY PROTEIN GAL4"/>
    <property type="match status" value="1"/>
</dbReference>
<organism evidence="7">
    <name type="scientific">Eremomyces bilateralis CBS 781.70</name>
    <dbReference type="NCBI Taxonomy" id="1392243"/>
    <lineage>
        <taxon>Eukaryota</taxon>
        <taxon>Fungi</taxon>
        <taxon>Dikarya</taxon>
        <taxon>Ascomycota</taxon>
        <taxon>Pezizomycotina</taxon>
        <taxon>Dothideomycetes</taxon>
        <taxon>Dothideomycetes incertae sedis</taxon>
        <taxon>Eremomycetales</taxon>
        <taxon>Eremomycetaceae</taxon>
        <taxon>Eremomyces</taxon>
    </lineage>
</organism>
<accession>A0A6G1GF73</accession>
<keyword evidence="1" id="KW-0805">Transcription regulation</keyword>
<dbReference type="GO" id="GO:0000978">
    <property type="term" value="F:RNA polymerase II cis-regulatory region sequence-specific DNA binding"/>
    <property type="evidence" value="ECO:0007669"/>
    <property type="project" value="TreeGrafter"/>
</dbReference>
<reference evidence="9" key="3">
    <citation type="submission" date="2025-04" db="UniProtKB">
        <authorList>
            <consortium name="RefSeq"/>
        </authorList>
    </citation>
    <scope>IDENTIFICATION</scope>
    <source>
        <strain evidence="9">CBS 781.70</strain>
    </source>
</reference>
<dbReference type="SUPFAM" id="SSF57701">
    <property type="entry name" value="Zn2/Cys6 DNA-binding domain"/>
    <property type="match status" value="1"/>
</dbReference>
<dbReference type="PROSITE" id="PS00463">
    <property type="entry name" value="ZN2_CY6_FUNGAL_1"/>
    <property type="match status" value="1"/>
</dbReference>
<dbReference type="GO" id="GO:0008270">
    <property type="term" value="F:zinc ion binding"/>
    <property type="evidence" value="ECO:0007669"/>
    <property type="project" value="InterPro"/>
</dbReference>
<feature type="domain" description="Zn(2)-C6 fungal-type" evidence="6">
    <location>
        <begin position="36"/>
        <end position="66"/>
    </location>
</feature>
<reference evidence="7 9" key="1">
    <citation type="submission" date="2020-01" db="EMBL/GenBank/DDBJ databases">
        <authorList>
            <consortium name="DOE Joint Genome Institute"/>
            <person name="Haridas S."/>
            <person name="Albert R."/>
            <person name="Binder M."/>
            <person name="Bloem J."/>
            <person name="Labutti K."/>
            <person name="Salamov A."/>
            <person name="Andreopoulos B."/>
            <person name="Baker S.E."/>
            <person name="Barry K."/>
            <person name="Bills G."/>
            <person name="Bluhm B.H."/>
            <person name="Cannon C."/>
            <person name="Castanera R."/>
            <person name="Culley D.E."/>
            <person name="Daum C."/>
            <person name="Ezra D."/>
            <person name="Gonzalez J.B."/>
            <person name="Henrissat B."/>
            <person name="Kuo A."/>
            <person name="Liang C."/>
            <person name="Lipzen A."/>
            <person name="Lutzoni F."/>
            <person name="Magnuson J."/>
            <person name="Mondo S."/>
            <person name="Nolan M."/>
            <person name="Ohm R."/>
            <person name="Pangilinan J."/>
            <person name="Park H.-J."/>
            <person name="Ramirez L."/>
            <person name="Alfaro M."/>
            <person name="Sun H."/>
            <person name="Tritt A."/>
            <person name="Yoshinaga Y."/>
            <person name="Zwiers L.-H."/>
            <person name="Turgeon B.G."/>
            <person name="Goodwin S.B."/>
            <person name="Spatafora J.W."/>
            <person name="Crous P.W."/>
            <person name="Grigoriev I.V."/>
        </authorList>
    </citation>
    <scope>NUCLEOTIDE SEQUENCE</scope>
    <source>
        <strain evidence="7 9">CBS 781.70</strain>
    </source>
</reference>
<evidence type="ECO:0000313" key="8">
    <source>
        <dbReference type="Proteomes" id="UP000504638"/>
    </source>
</evidence>
<dbReference type="RefSeq" id="XP_033538349.1">
    <property type="nucleotide sequence ID" value="XM_033677918.1"/>
</dbReference>
<dbReference type="InterPro" id="IPR001138">
    <property type="entry name" value="Zn2Cys6_DnaBD"/>
</dbReference>
<keyword evidence="3" id="KW-0804">Transcription</keyword>
<dbReference type="OrthoDB" id="3790821at2759"/>
<dbReference type="GO" id="GO:0005634">
    <property type="term" value="C:nucleus"/>
    <property type="evidence" value="ECO:0007669"/>
    <property type="project" value="TreeGrafter"/>
</dbReference>
<proteinExistence type="predicted"/>
<dbReference type="GO" id="GO:0000981">
    <property type="term" value="F:DNA-binding transcription factor activity, RNA polymerase II-specific"/>
    <property type="evidence" value="ECO:0007669"/>
    <property type="project" value="InterPro"/>
</dbReference>
<feature type="compositionally biased region" description="Polar residues" evidence="5">
    <location>
        <begin position="93"/>
        <end position="102"/>
    </location>
</feature>
<reference evidence="9" key="2">
    <citation type="submission" date="2020-04" db="EMBL/GenBank/DDBJ databases">
        <authorList>
            <consortium name="NCBI Genome Project"/>
        </authorList>
    </citation>
    <scope>NUCLEOTIDE SEQUENCE</scope>
    <source>
        <strain evidence="9">CBS 781.70</strain>
    </source>
</reference>
<name>A0A6G1GF73_9PEZI</name>
<dbReference type="InterPro" id="IPR051127">
    <property type="entry name" value="Fungal_SecMet_Regulators"/>
</dbReference>
<evidence type="ECO:0000256" key="1">
    <source>
        <dbReference type="ARBA" id="ARBA00023015"/>
    </source>
</evidence>
<dbReference type="SMART" id="SM00066">
    <property type="entry name" value="GAL4"/>
    <property type="match status" value="1"/>
</dbReference>
<feature type="region of interest" description="Disordered" evidence="5">
    <location>
        <begin position="212"/>
        <end position="246"/>
    </location>
</feature>
<evidence type="ECO:0000256" key="4">
    <source>
        <dbReference type="ARBA" id="ARBA00023242"/>
    </source>
</evidence>
<evidence type="ECO:0000256" key="2">
    <source>
        <dbReference type="ARBA" id="ARBA00023125"/>
    </source>
</evidence>
<dbReference type="AlphaFoldDB" id="A0A6G1GF73"/>
<dbReference type="Gene3D" id="4.10.240.10">
    <property type="entry name" value="Zn(2)-C6 fungal-type DNA-binding domain"/>
    <property type="match status" value="1"/>
</dbReference>
<keyword evidence="2" id="KW-0238">DNA-binding</keyword>
<dbReference type="PROSITE" id="PS50048">
    <property type="entry name" value="ZN2_CY6_FUNGAL_2"/>
    <property type="match status" value="1"/>
</dbReference>